<comment type="caution">
    <text evidence="7">The sequence shown here is derived from an EMBL/GenBank/DDBJ whole genome shotgun (WGS) entry which is preliminary data.</text>
</comment>
<evidence type="ECO:0000256" key="4">
    <source>
        <dbReference type="SAM" id="MobiDB-lite"/>
    </source>
</evidence>
<organism evidence="7 8">
    <name type="scientific">Prototheca wickerhamii</name>
    <dbReference type="NCBI Taxonomy" id="3111"/>
    <lineage>
        <taxon>Eukaryota</taxon>
        <taxon>Viridiplantae</taxon>
        <taxon>Chlorophyta</taxon>
        <taxon>core chlorophytes</taxon>
        <taxon>Trebouxiophyceae</taxon>
        <taxon>Chlorellales</taxon>
        <taxon>Chlorellaceae</taxon>
        <taxon>Prototheca</taxon>
    </lineage>
</organism>
<dbReference type="PANTHER" id="PTHR22872:SF2">
    <property type="entry name" value="INHIBITOR OF BRUTON TYROSINE KINASE"/>
    <property type="match status" value="1"/>
</dbReference>
<feature type="transmembrane region" description="Helical" evidence="5">
    <location>
        <begin position="1287"/>
        <end position="1305"/>
    </location>
</feature>
<dbReference type="Pfam" id="PF13857">
    <property type="entry name" value="Ank_5"/>
    <property type="match status" value="1"/>
</dbReference>
<feature type="region of interest" description="Disordered" evidence="4">
    <location>
        <begin position="1064"/>
        <end position="1111"/>
    </location>
</feature>
<feature type="repeat" description="RCC1" evidence="3">
    <location>
        <begin position="366"/>
        <end position="421"/>
    </location>
</feature>
<keyword evidence="2" id="KW-0040">ANK repeat</keyword>
<feature type="region of interest" description="Disordered" evidence="4">
    <location>
        <begin position="718"/>
        <end position="738"/>
    </location>
</feature>
<dbReference type="InterPro" id="IPR009091">
    <property type="entry name" value="RCC1/BLIP-II"/>
</dbReference>
<feature type="transmembrane region" description="Helical" evidence="5">
    <location>
        <begin position="1407"/>
        <end position="1430"/>
    </location>
</feature>
<name>A0AAD9IN64_PROWI</name>
<feature type="compositionally biased region" description="Low complexity" evidence="4">
    <location>
        <begin position="893"/>
        <end position="913"/>
    </location>
</feature>
<feature type="repeat" description="RCC1" evidence="3">
    <location>
        <begin position="152"/>
        <end position="203"/>
    </location>
</feature>
<evidence type="ECO:0000256" key="5">
    <source>
        <dbReference type="SAM" id="Phobius"/>
    </source>
</evidence>
<keyword evidence="8" id="KW-1185">Reference proteome</keyword>
<feature type="repeat" description="RCC1" evidence="3">
    <location>
        <begin position="262"/>
        <end position="313"/>
    </location>
</feature>
<keyword evidence="5" id="KW-0812">Transmembrane</keyword>
<dbReference type="Gene3D" id="1.25.40.20">
    <property type="entry name" value="Ankyrin repeat-containing domain"/>
    <property type="match status" value="1"/>
</dbReference>
<feature type="region of interest" description="Disordered" evidence="4">
    <location>
        <begin position="486"/>
        <end position="546"/>
    </location>
</feature>
<sequence length="1490" mass="151814">MAEGLVAANRPEAVAVILRAGAKCDVVDEESGWTPLHHALYCLHLGCAAALLAAGADVGARDRRGRTPVDLLPAMPLCSGGAGDAAGLPGGRRRPRRRRASRFSLGEEDAEEELDEEASGDVEVAAVERQVERLSLQASGKSAPPLAAPRGSVVKAWGNGANYALGTGSEGLQLTPATIEVLSSHRVAALGAGKFHSVALTASGQVLTWGWGRGGRLGHADAHASHGGTAVIRPRVVDALGDVRISGIAAGKHHTLLVGAAGELWAMGSNRHGQLGLPGSDTAASPRRVAALRAVRVVAAAAANQHSVALAERGEVFTWGANALGQLGYGDAGGSSAPRAVESMRARHVVAVAAAKRHTLALTGEGDVWSWGHRRVSPARVALAAGPAAALHYHRARGEATRPVARAIAAGAAHSTAVTSAGRALCWRSADPALRAAEVRGDLAAHRVVGVSAGKYRTAVVTASGAVFCWEGRADYFPRAGEGRSGGAGASSLLGTPVHQQGVPVPGSSLGRRGSQATAGRAALGASPASSVGGGSPCSASHSASRGGSLLDRYALARGQPTPGRASGTLGSSPKPSGLGVKVSDEDAIIVPERVRALHGVTAIAVGEKHTLSLHPPRSTTGPRPLQELAEETVAGLIVRPSNALRTLGVANCIGARVLERLAAAVALGSLAGAVADDARPGLPCLPRPAVERLELEAKRTARGVAGTCPLGHAACGPGGAGRQAWRSPGAPEPRGGRAHARVLAPGFTAEADAAEQAARARLVKVVATKLEQIEALRARRDAGEALDAQQLAKLRNGACQEAAWAALEAGAPSDQVQLILAAGGERAGGDEPGACGAKGTELARGAAAGAKKAAGRKKKNGSKGAAEALPSSSGTAASAPPVVRIGFEAPARDAASSSQPPRAASSAPAGPSTVQPSARPSAQSPAQPSGGARKGALSLFLRGELDKPKPAAAPEPASSAPAWGGAGLARPAKAPARELEARPSPFTQAAPQRTARDGGPEKRGSRAEPASRPGPSQPSPASASRTASASAAPSSSSTIAAAASSSKPSAATRSLRDFLKSGGAPWAATEEQGARKASSESRPSMQSIMEEQERLRRQQGRRASATQGGAWYVPDEARPRVRSLAAIQLEEKAMQELSRVFGGMKGPGAWVARALGISLPAGQGLFFITSVAAIWVAASFIVQDIEEAGVHPAVLTYTANSLFAIYLPIYYLKEWLAKRFPRQDRSPTDGEAQSLVLGRGKEAPDGPPEAQPRHQILRAALVVAPLWYLAQLTFNMSLQATSVTSNTLLSSTSVLFTYLLSVAVLAPRAPGARSTLWGNALCLLSAFIYGAYTVAMRRLLREDGATSVLFFFGCMGCVILLGVGALLGAAAALGAALGTLRPASFGAVVLKGLLDNVLSDYLWARAILLIGPTLATAGLALQVPLALVADALLRAPAWLQAAGPFALTAAGAAAILAGFLIMTLHKAEPGDARPEVDAVATELVQDTHA</sequence>
<feature type="region of interest" description="Disordered" evidence="4">
    <location>
        <begin position="851"/>
        <end position="1051"/>
    </location>
</feature>
<feature type="transmembrane region" description="Helical" evidence="5">
    <location>
        <begin position="1195"/>
        <end position="1213"/>
    </location>
</feature>
<dbReference type="Gene3D" id="2.130.10.30">
    <property type="entry name" value="Regulator of chromosome condensation 1/beta-lactamase-inhibitor protein II"/>
    <property type="match status" value="2"/>
</dbReference>
<accession>A0AAD9IN64</accession>
<feature type="transmembrane region" description="Helical" evidence="5">
    <location>
        <begin position="1257"/>
        <end position="1275"/>
    </location>
</feature>
<dbReference type="EMBL" id="JASFZW010000001">
    <property type="protein sequence ID" value="KAK2080786.1"/>
    <property type="molecule type" value="Genomic_DNA"/>
</dbReference>
<dbReference type="SUPFAM" id="SSF48403">
    <property type="entry name" value="Ankyrin repeat"/>
    <property type="match status" value="1"/>
</dbReference>
<evidence type="ECO:0000313" key="7">
    <source>
        <dbReference type="EMBL" id="KAK2080786.1"/>
    </source>
</evidence>
<feature type="transmembrane region" description="Helical" evidence="5">
    <location>
        <begin position="1165"/>
        <end position="1183"/>
    </location>
</feature>
<feature type="transmembrane region" description="Helical" evidence="5">
    <location>
        <begin position="1317"/>
        <end position="1336"/>
    </location>
</feature>
<gene>
    <name evidence="7" type="ORF">QBZ16_000640</name>
</gene>
<keyword evidence="5" id="KW-0472">Membrane</keyword>
<feature type="repeat" description="RCC1" evidence="3">
    <location>
        <begin position="314"/>
        <end position="365"/>
    </location>
</feature>
<feature type="compositionally biased region" description="Low complexity" evidence="4">
    <location>
        <begin position="522"/>
        <end position="541"/>
    </location>
</feature>
<feature type="compositionally biased region" description="Low complexity" evidence="4">
    <location>
        <begin position="1011"/>
        <end position="1051"/>
    </location>
</feature>
<dbReference type="InterPro" id="IPR058923">
    <property type="entry name" value="RCC1-like_dom"/>
</dbReference>
<feature type="transmembrane region" description="Helical" evidence="5">
    <location>
        <begin position="1348"/>
        <end position="1368"/>
    </location>
</feature>
<dbReference type="PROSITE" id="PS50012">
    <property type="entry name" value="RCC1_3"/>
    <property type="match status" value="5"/>
</dbReference>
<evidence type="ECO:0000259" key="6">
    <source>
        <dbReference type="Pfam" id="PF25390"/>
    </source>
</evidence>
<dbReference type="PROSITE" id="PS50088">
    <property type="entry name" value="ANK_REPEAT"/>
    <property type="match status" value="1"/>
</dbReference>
<dbReference type="SUPFAM" id="SSF50985">
    <property type="entry name" value="RCC1/BLIP-II"/>
    <property type="match status" value="2"/>
</dbReference>
<dbReference type="PRINTS" id="PR00633">
    <property type="entry name" value="RCCNDNSATION"/>
</dbReference>
<dbReference type="PROSITE" id="PS50297">
    <property type="entry name" value="ANK_REP_REGION"/>
    <property type="match status" value="1"/>
</dbReference>
<evidence type="ECO:0000256" key="2">
    <source>
        <dbReference type="PROSITE-ProRule" id="PRU00023"/>
    </source>
</evidence>
<feature type="domain" description="RCC1-like" evidence="6">
    <location>
        <begin position="148"/>
        <end position="373"/>
    </location>
</feature>
<dbReference type="InterPro" id="IPR002110">
    <property type="entry name" value="Ankyrin_rpt"/>
</dbReference>
<feature type="compositionally biased region" description="Polar residues" evidence="4">
    <location>
        <begin position="1081"/>
        <end position="1090"/>
    </location>
</feature>
<protein>
    <recommendedName>
        <fullName evidence="6">RCC1-like domain-containing protein</fullName>
    </recommendedName>
</protein>
<feature type="compositionally biased region" description="Acidic residues" evidence="4">
    <location>
        <begin position="106"/>
        <end position="120"/>
    </location>
</feature>
<dbReference type="SMART" id="SM00248">
    <property type="entry name" value="ANK"/>
    <property type="match status" value="1"/>
</dbReference>
<feature type="compositionally biased region" description="Polar residues" evidence="4">
    <location>
        <begin position="914"/>
        <end position="928"/>
    </location>
</feature>
<keyword evidence="1" id="KW-0677">Repeat</keyword>
<dbReference type="PANTHER" id="PTHR22872">
    <property type="entry name" value="BTK-BINDING PROTEIN-RELATED"/>
    <property type="match status" value="1"/>
</dbReference>
<evidence type="ECO:0000313" key="8">
    <source>
        <dbReference type="Proteomes" id="UP001255856"/>
    </source>
</evidence>
<proteinExistence type="predicted"/>
<feature type="compositionally biased region" description="Low complexity" evidence="4">
    <location>
        <begin position="863"/>
        <end position="882"/>
    </location>
</feature>
<feature type="compositionally biased region" description="Basic and acidic residues" evidence="4">
    <location>
        <begin position="995"/>
        <end position="1007"/>
    </location>
</feature>
<feature type="compositionally biased region" description="Low complexity" evidence="4">
    <location>
        <begin position="951"/>
        <end position="963"/>
    </location>
</feature>
<keyword evidence="5" id="KW-1133">Transmembrane helix</keyword>
<feature type="region of interest" description="Disordered" evidence="4">
    <location>
        <begin position="82"/>
        <end position="121"/>
    </location>
</feature>
<feature type="compositionally biased region" description="Basic residues" evidence="4">
    <location>
        <begin position="91"/>
        <end position="101"/>
    </location>
</feature>
<feature type="repeat" description="ANK" evidence="2">
    <location>
        <begin position="31"/>
        <end position="63"/>
    </location>
</feature>
<feature type="region of interest" description="Disordered" evidence="4">
    <location>
        <begin position="558"/>
        <end position="581"/>
    </location>
</feature>
<dbReference type="PROSITE" id="PS00626">
    <property type="entry name" value="RCC1_2"/>
    <property type="match status" value="2"/>
</dbReference>
<dbReference type="InterPro" id="IPR036770">
    <property type="entry name" value="Ankyrin_rpt-contain_sf"/>
</dbReference>
<feature type="repeat" description="RCC1" evidence="3">
    <location>
        <begin position="204"/>
        <end position="261"/>
    </location>
</feature>
<evidence type="ECO:0000256" key="1">
    <source>
        <dbReference type="ARBA" id="ARBA00022737"/>
    </source>
</evidence>
<reference evidence="7" key="1">
    <citation type="submission" date="2021-01" db="EMBL/GenBank/DDBJ databases">
        <authorList>
            <person name="Eckstrom K.M.E."/>
        </authorList>
    </citation>
    <scope>NUCLEOTIDE SEQUENCE</scope>
    <source>
        <strain evidence="7">UVCC 0001</strain>
    </source>
</reference>
<dbReference type="InterPro" id="IPR000408">
    <property type="entry name" value="Reg_chr_condens"/>
</dbReference>
<evidence type="ECO:0000256" key="3">
    <source>
        <dbReference type="PROSITE-ProRule" id="PRU00235"/>
    </source>
</evidence>
<dbReference type="InterPro" id="IPR051625">
    <property type="entry name" value="Signaling_Regulatory_Domain"/>
</dbReference>
<feature type="transmembrane region" description="Helical" evidence="5">
    <location>
        <begin position="1442"/>
        <end position="1465"/>
    </location>
</feature>
<dbReference type="Pfam" id="PF25390">
    <property type="entry name" value="WD40_RLD"/>
    <property type="match status" value="1"/>
</dbReference>
<dbReference type="Proteomes" id="UP001255856">
    <property type="component" value="Unassembled WGS sequence"/>
</dbReference>